<evidence type="ECO:0000313" key="2">
    <source>
        <dbReference type="Proteomes" id="UP001165960"/>
    </source>
</evidence>
<organism evidence="1 2">
    <name type="scientific">Entomophthora muscae</name>
    <dbReference type="NCBI Taxonomy" id="34485"/>
    <lineage>
        <taxon>Eukaryota</taxon>
        <taxon>Fungi</taxon>
        <taxon>Fungi incertae sedis</taxon>
        <taxon>Zoopagomycota</taxon>
        <taxon>Entomophthoromycotina</taxon>
        <taxon>Entomophthoromycetes</taxon>
        <taxon>Entomophthorales</taxon>
        <taxon>Entomophthoraceae</taxon>
        <taxon>Entomophthora</taxon>
    </lineage>
</organism>
<sequence>MVLMSLDSYFPRLSAESSLWMPLQAATPVLPWIVFWWILLPGWESNLVSLASPLSQRDLADQVIDIQATAYSAAFKTEILDLSLFNVSHSPVSGFQLGDQVLYYQNCVGGCAHKLDFLRVGLLTVTFKCGSEYTGIHLLEFMPNVLCAYRPAAPNLGGICCEPDFTNSLAQDEQHNMKGLPKLGPRSVIESPAPLPAVCRIGDSANDTTIDLLGI</sequence>
<accession>A0ACC2U040</accession>
<dbReference type="Proteomes" id="UP001165960">
    <property type="component" value="Unassembled WGS sequence"/>
</dbReference>
<evidence type="ECO:0000313" key="1">
    <source>
        <dbReference type="EMBL" id="KAJ9080174.1"/>
    </source>
</evidence>
<proteinExistence type="predicted"/>
<reference evidence="1" key="1">
    <citation type="submission" date="2022-04" db="EMBL/GenBank/DDBJ databases">
        <title>Genome of the entomopathogenic fungus Entomophthora muscae.</title>
        <authorList>
            <person name="Elya C."/>
            <person name="Lovett B.R."/>
            <person name="Lee E."/>
            <person name="Macias A.M."/>
            <person name="Hajek A.E."/>
            <person name="De Bivort B.L."/>
            <person name="Kasson M.T."/>
            <person name="De Fine Licht H.H."/>
            <person name="Stajich J.E."/>
        </authorList>
    </citation>
    <scope>NUCLEOTIDE SEQUENCE</scope>
    <source>
        <strain evidence="1">Berkeley</strain>
    </source>
</reference>
<name>A0ACC2U040_9FUNG</name>
<gene>
    <name evidence="1" type="ORF">DSO57_1027875</name>
</gene>
<keyword evidence="2" id="KW-1185">Reference proteome</keyword>
<dbReference type="EMBL" id="QTSX02001593">
    <property type="protein sequence ID" value="KAJ9080174.1"/>
    <property type="molecule type" value="Genomic_DNA"/>
</dbReference>
<comment type="caution">
    <text evidence="1">The sequence shown here is derived from an EMBL/GenBank/DDBJ whole genome shotgun (WGS) entry which is preliminary data.</text>
</comment>
<protein>
    <submittedName>
        <fullName evidence="1">Uncharacterized protein</fullName>
    </submittedName>
</protein>